<dbReference type="AlphaFoldDB" id="A0A8T2SSE3"/>
<comment type="caution">
    <text evidence="1">The sequence shown here is derived from an EMBL/GenBank/DDBJ whole genome shotgun (WGS) entry which is preliminary data.</text>
</comment>
<gene>
    <name evidence="1" type="ORF">KP509_18G034900</name>
</gene>
<dbReference type="EMBL" id="CM035423">
    <property type="protein sequence ID" value="KAH7365559.1"/>
    <property type="molecule type" value="Genomic_DNA"/>
</dbReference>
<protein>
    <submittedName>
        <fullName evidence="1">Uncharacterized protein</fullName>
    </submittedName>
</protein>
<dbReference type="Proteomes" id="UP000825935">
    <property type="component" value="Chromosome 18"/>
</dbReference>
<keyword evidence="2" id="KW-1185">Reference proteome</keyword>
<name>A0A8T2SSE3_CERRI</name>
<dbReference type="OMA" id="AFGVVNF"/>
<proteinExistence type="predicted"/>
<dbReference type="OrthoDB" id="302966at2759"/>
<organism evidence="1 2">
    <name type="scientific">Ceratopteris richardii</name>
    <name type="common">Triangle waterfern</name>
    <dbReference type="NCBI Taxonomy" id="49495"/>
    <lineage>
        <taxon>Eukaryota</taxon>
        <taxon>Viridiplantae</taxon>
        <taxon>Streptophyta</taxon>
        <taxon>Embryophyta</taxon>
        <taxon>Tracheophyta</taxon>
        <taxon>Polypodiopsida</taxon>
        <taxon>Polypodiidae</taxon>
        <taxon>Polypodiales</taxon>
        <taxon>Pteridineae</taxon>
        <taxon>Pteridaceae</taxon>
        <taxon>Parkerioideae</taxon>
        <taxon>Ceratopteris</taxon>
    </lineage>
</organism>
<reference evidence="1" key="1">
    <citation type="submission" date="2021-08" db="EMBL/GenBank/DDBJ databases">
        <title>WGS assembly of Ceratopteris richardii.</title>
        <authorList>
            <person name="Marchant D.B."/>
            <person name="Chen G."/>
            <person name="Jenkins J."/>
            <person name="Shu S."/>
            <person name="Leebens-Mack J."/>
            <person name="Grimwood J."/>
            <person name="Schmutz J."/>
            <person name="Soltis P."/>
            <person name="Soltis D."/>
            <person name="Chen Z.-H."/>
        </authorList>
    </citation>
    <scope>NUCLEOTIDE SEQUENCE</scope>
    <source>
        <strain evidence="1">Whitten #5841</strain>
        <tissue evidence="1">Leaf</tissue>
    </source>
</reference>
<accession>A0A8T2SSE3</accession>
<evidence type="ECO:0000313" key="2">
    <source>
        <dbReference type="Proteomes" id="UP000825935"/>
    </source>
</evidence>
<sequence>MNFSADLRAFMAVMGKVYGELPAAGSSIGNWRPQAFATRQRRYLWTDAYGVCNFITLFKESGGNPLYLDLADALINDVHETLGRHRDGRSRLGSSTDEHPLLGGLRIGKQAEEFEEDGDGQYFHYLTKWMFALNRMSIARGNERYNDLAIELAKAVHSRFVYDTDKERPRMHWKMNINLTRPLVRSEGNLDPFDGYMTYRVLAEHCNGSKAVLDNEINEMWKMVQAKYRLYISGDPLDLGEALWICHWFVDEKGKDSLGKEEWAMRVSNVSLQALERLHAAGYFTTQPKGYRLAFREFGTTIGVQVNSLANLHAWMPRVKEIHAFWSDKLYKRDRDITPVMYCTSLIPGAFKKGYF</sequence>
<evidence type="ECO:0000313" key="1">
    <source>
        <dbReference type="EMBL" id="KAH7365559.1"/>
    </source>
</evidence>